<evidence type="ECO:0000313" key="3">
    <source>
        <dbReference type="Proteomes" id="UP001156691"/>
    </source>
</evidence>
<dbReference type="EMBL" id="BSNS01000011">
    <property type="protein sequence ID" value="GLQ55432.1"/>
    <property type="molecule type" value="Genomic_DNA"/>
</dbReference>
<keyword evidence="3" id="KW-1185">Reference proteome</keyword>
<keyword evidence="1" id="KW-0472">Membrane</keyword>
<proteinExistence type="predicted"/>
<keyword evidence="1" id="KW-1133">Transmembrane helix</keyword>
<dbReference type="Proteomes" id="UP001156691">
    <property type="component" value="Unassembled WGS sequence"/>
</dbReference>
<reference evidence="3" key="1">
    <citation type="journal article" date="2019" name="Int. J. Syst. Evol. Microbiol.">
        <title>The Global Catalogue of Microorganisms (GCM) 10K type strain sequencing project: providing services to taxonomists for standard genome sequencing and annotation.</title>
        <authorList>
            <consortium name="The Broad Institute Genomics Platform"/>
            <consortium name="The Broad Institute Genome Sequencing Center for Infectious Disease"/>
            <person name="Wu L."/>
            <person name="Ma J."/>
        </authorList>
    </citation>
    <scope>NUCLEOTIDE SEQUENCE [LARGE SCALE GENOMIC DNA]</scope>
    <source>
        <strain evidence="3">NBRC 112416</strain>
    </source>
</reference>
<evidence type="ECO:0000313" key="2">
    <source>
        <dbReference type="EMBL" id="GLQ55432.1"/>
    </source>
</evidence>
<organism evidence="2 3">
    <name type="scientific">Devosia nitrariae</name>
    <dbReference type="NCBI Taxonomy" id="2071872"/>
    <lineage>
        <taxon>Bacteria</taxon>
        <taxon>Pseudomonadati</taxon>
        <taxon>Pseudomonadota</taxon>
        <taxon>Alphaproteobacteria</taxon>
        <taxon>Hyphomicrobiales</taxon>
        <taxon>Devosiaceae</taxon>
        <taxon>Devosia</taxon>
    </lineage>
</organism>
<protein>
    <submittedName>
        <fullName evidence="2">Uncharacterized protein</fullName>
    </submittedName>
</protein>
<name>A0ABQ5W6D7_9HYPH</name>
<evidence type="ECO:0000256" key="1">
    <source>
        <dbReference type="SAM" id="Phobius"/>
    </source>
</evidence>
<feature type="transmembrane region" description="Helical" evidence="1">
    <location>
        <begin position="12"/>
        <end position="31"/>
    </location>
</feature>
<gene>
    <name evidence="2" type="ORF">GCM10010862_26910</name>
</gene>
<comment type="caution">
    <text evidence="2">The sequence shown here is derived from an EMBL/GenBank/DDBJ whole genome shotgun (WGS) entry which is preliminary data.</text>
</comment>
<keyword evidence="1" id="KW-0812">Transmembrane</keyword>
<accession>A0ABQ5W6D7</accession>
<sequence>MLTRRENRFIAIALKATLLVTAGAVLFMPKIDFDLSTFSPNYLVGTVQAAEAPPPVTRRCLEWVRCAAK</sequence>